<evidence type="ECO:0000313" key="2">
    <source>
        <dbReference type="Proteomes" id="UP001062846"/>
    </source>
</evidence>
<sequence length="643" mass="71819">MASGTLGELRERHKWGENNKVYTRKFRNKRLKNDNINGGDGTGAATTANGGDSTTVAAAASYNDESNNKKNGNNDEKNSDTAPQLSPQTVAIEDVNPSKRQQTVGRLDVVSDDLSSHGRPPHGNGATKPIISRVDNKVRISLEGERSKSEIRELKRKLVSELDQVRSLAKKLEDKEVQLTGYSTVGGYSHLQHVGNDERALVRVNSEVGSVGHHNSRPFQPLIVSMEVNNRVSDFVEKEKRTPKENPYYQKSDFLLGKGRLPHAESNKKLKSHGQKKHGGEMRHGYGMDKYAIQVMKTCYNLLSRLMKHKYAWVFNKPVDAKALELHDYHVVIKQPMDLGTVKSRLSKNWYKSPREFAEDVRLTFRNAMTYNPKGQDVHIMAEELSKIFEEKWVAIESEYNTDWIYELVHDVDLPTPTSRYFQPPPPQLHVPEVRNWERAESVTGVSPADYNMKPNASVGRTLVPKKPKAKDLNKRDMTYEEKQRLSTNLQSLPSEKLDNIVQIIKKRNSAVSQHDDEIEVDIDNVDAETLWELDRFVSNFKKSLSKTKRRAELALQVRAEATPAVPAMNPSSAIVDAPKESKTADEKNAAAAAAAPPVQRERQGDNVSRSSSSSSSSSGSGSSSDSESDSSSGSDGRHLPRT</sequence>
<gene>
    <name evidence="1" type="ORF">RHMOL_Rhmol06G0269900</name>
</gene>
<proteinExistence type="predicted"/>
<dbReference type="EMBL" id="CM046393">
    <property type="protein sequence ID" value="KAI8552483.1"/>
    <property type="molecule type" value="Genomic_DNA"/>
</dbReference>
<dbReference type="Proteomes" id="UP001062846">
    <property type="component" value="Chromosome 6"/>
</dbReference>
<organism evidence="1 2">
    <name type="scientific">Rhododendron molle</name>
    <name type="common">Chinese azalea</name>
    <name type="synonym">Azalea mollis</name>
    <dbReference type="NCBI Taxonomy" id="49168"/>
    <lineage>
        <taxon>Eukaryota</taxon>
        <taxon>Viridiplantae</taxon>
        <taxon>Streptophyta</taxon>
        <taxon>Embryophyta</taxon>
        <taxon>Tracheophyta</taxon>
        <taxon>Spermatophyta</taxon>
        <taxon>Magnoliopsida</taxon>
        <taxon>eudicotyledons</taxon>
        <taxon>Gunneridae</taxon>
        <taxon>Pentapetalae</taxon>
        <taxon>asterids</taxon>
        <taxon>Ericales</taxon>
        <taxon>Ericaceae</taxon>
        <taxon>Ericoideae</taxon>
        <taxon>Rhodoreae</taxon>
        <taxon>Rhododendron</taxon>
    </lineage>
</organism>
<reference evidence="1" key="1">
    <citation type="submission" date="2022-02" db="EMBL/GenBank/DDBJ databases">
        <title>Plant Genome Project.</title>
        <authorList>
            <person name="Zhang R.-G."/>
        </authorList>
    </citation>
    <scope>NUCLEOTIDE SEQUENCE</scope>
    <source>
        <strain evidence="1">AT1</strain>
    </source>
</reference>
<evidence type="ECO:0000313" key="1">
    <source>
        <dbReference type="EMBL" id="KAI8552483.1"/>
    </source>
</evidence>
<keyword evidence="2" id="KW-1185">Reference proteome</keyword>
<name>A0ACC0NGH7_RHOML</name>
<protein>
    <submittedName>
        <fullName evidence="1">Uncharacterized protein</fullName>
    </submittedName>
</protein>
<accession>A0ACC0NGH7</accession>
<comment type="caution">
    <text evidence="1">The sequence shown here is derived from an EMBL/GenBank/DDBJ whole genome shotgun (WGS) entry which is preliminary data.</text>
</comment>